<dbReference type="InterPro" id="IPR036259">
    <property type="entry name" value="MFS_trans_sf"/>
</dbReference>
<dbReference type="Gene3D" id="1.20.1250.20">
    <property type="entry name" value="MFS general substrate transporter like domains"/>
    <property type="match status" value="2"/>
</dbReference>
<dbReference type="GO" id="GO:0022857">
    <property type="term" value="F:transmembrane transporter activity"/>
    <property type="evidence" value="ECO:0007669"/>
    <property type="project" value="InterPro"/>
</dbReference>
<protein>
    <submittedName>
        <fullName evidence="2">Predicted arabinose efflux permease, MFS family</fullName>
    </submittedName>
</protein>
<feature type="transmembrane region" description="Helical" evidence="1">
    <location>
        <begin position="169"/>
        <end position="195"/>
    </location>
</feature>
<feature type="transmembrane region" description="Helical" evidence="1">
    <location>
        <begin position="44"/>
        <end position="66"/>
    </location>
</feature>
<proteinExistence type="predicted"/>
<dbReference type="RefSeq" id="WP_091767872.1">
    <property type="nucleotide sequence ID" value="NZ_FNBT01000005.1"/>
</dbReference>
<dbReference type="SUPFAM" id="SSF103473">
    <property type="entry name" value="MFS general substrate transporter"/>
    <property type="match status" value="1"/>
</dbReference>
<feature type="transmembrane region" description="Helical" evidence="1">
    <location>
        <begin position="216"/>
        <end position="238"/>
    </location>
</feature>
<feature type="transmembrane region" description="Helical" evidence="1">
    <location>
        <begin position="78"/>
        <end position="98"/>
    </location>
</feature>
<feature type="transmembrane region" description="Helical" evidence="1">
    <location>
        <begin position="335"/>
        <end position="358"/>
    </location>
</feature>
<feature type="transmembrane region" description="Helical" evidence="1">
    <location>
        <begin position="364"/>
        <end position="384"/>
    </location>
</feature>
<feature type="transmembrane region" description="Helical" evidence="1">
    <location>
        <begin position="244"/>
        <end position="266"/>
    </location>
</feature>
<evidence type="ECO:0000313" key="3">
    <source>
        <dbReference type="Proteomes" id="UP000199406"/>
    </source>
</evidence>
<evidence type="ECO:0000313" key="2">
    <source>
        <dbReference type="EMBL" id="SDF64284.1"/>
    </source>
</evidence>
<keyword evidence="1" id="KW-1133">Transmembrane helix</keyword>
<gene>
    <name evidence="2" type="ORF">SAMN05660662_2882</name>
</gene>
<sequence length="403" mass="39792">MRAYLPVWRLPSAPVLLLAGFAGRLPSAMVPLALLLMVQQQTGSYAVAGLAAATLGVASAVMAPILGRLADRRGPRSVLLAQAGAYPLLLALLIAVVLGGAPNAAVIAASAGAGAATPLVSGTVRALWSRVDPRVRPTAYALDATATELVFVVGPSLVAALAVLASPALAVGVAGVLAVGGSLGIATSAATRAYVPVAGARSGMFSTVRTPGMPRLLLSGAALMLGFGALEVAVPAFADQIGAPGLSGVLLALWALGSTIGGLWFGARVLSMSLPRQYRLLLLGVTIGLAPLAWISSPWALGVLLFLGGTAIAPTLTVQNTLVGSMAPVHATTEAFTWLSTITVGASAIGAALGGALIEGPSGVSGSLVLATVGAAAAVAITLVPGRRSGVGARDGLREPVAA</sequence>
<feature type="transmembrane region" description="Helical" evidence="1">
    <location>
        <begin position="140"/>
        <end position="163"/>
    </location>
</feature>
<dbReference type="PANTHER" id="PTHR23542">
    <property type="match status" value="1"/>
</dbReference>
<accession>A0A1G7MRD9</accession>
<dbReference type="Pfam" id="PF07690">
    <property type="entry name" value="MFS_1"/>
    <property type="match status" value="1"/>
</dbReference>
<keyword evidence="3" id="KW-1185">Reference proteome</keyword>
<reference evidence="3" key="1">
    <citation type="submission" date="2016-10" db="EMBL/GenBank/DDBJ databases">
        <authorList>
            <person name="Varghese N."/>
            <person name="Submissions S."/>
        </authorList>
    </citation>
    <scope>NUCLEOTIDE SEQUENCE [LARGE SCALE GENOMIC DNA]</scope>
    <source>
        <strain evidence="3">DSM 44268</strain>
    </source>
</reference>
<dbReference type="PANTHER" id="PTHR23542:SF1">
    <property type="entry name" value="MAJOR FACILITATOR SUPERFAMILY (MFS) PROFILE DOMAIN-CONTAINING PROTEIN"/>
    <property type="match status" value="1"/>
</dbReference>
<name>A0A1G7MRD9_9ACTN</name>
<dbReference type="InterPro" id="IPR011701">
    <property type="entry name" value="MFS"/>
</dbReference>
<dbReference type="Proteomes" id="UP000199406">
    <property type="component" value="Unassembled WGS sequence"/>
</dbReference>
<dbReference type="EMBL" id="FNBT01000005">
    <property type="protein sequence ID" value="SDF64284.1"/>
    <property type="molecule type" value="Genomic_DNA"/>
</dbReference>
<organism evidence="2 3">
    <name type="scientific">Blastococcus aurantiacus</name>
    <dbReference type="NCBI Taxonomy" id="1550231"/>
    <lineage>
        <taxon>Bacteria</taxon>
        <taxon>Bacillati</taxon>
        <taxon>Actinomycetota</taxon>
        <taxon>Actinomycetes</taxon>
        <taxon>Geodermatophilales</taxon>
        <taxon>Geodermatophilaceae</taxon>
        <taxon>Blastococcus</taxon>
    </lineage>
</organism>
<dbReference type="STRING" id="1550231.SAMN05660662_2882"/>
<feature type="transmembrane region" description="Helical" evidence="1">
    <location>
        <begin position="278"/>
        <end position="295"/>
    </location>
</feature>
<keyword evidence="1" id="KW-0812">Transmembrane</keyword>
<feature type="transmembrane region" description="Helical" evidence="1">
    <location>
        <begin position="12"/>
        <end position="38"/>
    </location>
</feature>
<keyword evidence="1" id="KW-0472">Membrane</keyword>
<feature type="transmembrane region" description="Helical" evidence="1">
    <location>
        <begin position="104"/>
        <end position="128"/>
    </location>
</feature>
<feature type="transmembrane region" description="Helical" evidence="1">
    <location>
        <begin position="301"/>
        <end position="323"/>
    </location>
</feature>
<dbReference type="AlphaFoldDB" id="A0A1G7MRD9"/>
<evidence type="ECO:0000256" key="1">
    <source>
        <dbReference type="SAM" id="Phobius"/>
    </source>
</evidence>
<dbReference type="OrthoDB" id="9180256at2"/>